<gene>
    <name evidence="1" type="ORF">ISU02_02220</name>
</gene>
<dbReference type="Proteomes" id="UP000614200">
    <property type="component" value="Unassembled WGS sequence"/>
</dbReference>
<dbReference type="PANTHER" id="PTHR30217">
    <property type="entry name" value="PEPTIDASE U32 FAMILY"/>
    <property type="match status" value="1"/>
</dbReference>
<dbReference type="SUPFAM" id="SSF110395">
    <property type="entry name" value="CutC-like"/>
    <property type="match status" value="1"/>
</dbReference>
<proteinExistence type="predicted"/>
<sequence length="651" mass="74011">MRFFKGRPLELLAPSGNFEIFKEVVQTKCDAIYFGGQSLNMRMIRKGFNFTNEEITEAIRIAHVNHKKVYITVNNLIDFDEIEIAKTYLTFLAQVKPDALIVQDFAIIELIRQLNLDLEVHASVMMNVHNLPMIDTLKAHQVTRVVLSREASLEEVKWIKTQTDMEIEYFTHGDMCIAHGAQCYYSSMLFGMSSNRGKCLKPCRWWFSTSADAENIQDSNNKSFPMAVKDLCLYAHLPEMIHAGVTAFKIEGRMREADFITKLINYYGDAMDRFIEDPIGYDRFKDLETIQTSRKRDLSTGYAFGKPGVSNINTRYEGTGKFYSTGKMFSTPTAEKSIAFSQIEQVKTRLSKTLSSEAILNNTPITNSPEISLSERPIPKISIRVNNVAQAESAIKAGVDRIYISGDIYEPDRPMSIETLKKLKSKAQTTEIYVGTPRMMNEMQLDHYEVWLSKLAPHMDGILIGNLGALSKFKSLGLQIVGDYSLNIFNSLAADFYRHHGLSQFMPSVELTAIDLKPLLDSNHNLELPVLGRLVAMYFEHDFHNALNSDVMGKLTLHNEAGAYDLYRDQHQRTHLLTQKSLSLLPVLTEILSYSSVKMLRIEAQTMTTEQIEENIKCVKDFLSAHQKGEAFNHSRHPFEAYTFGALPFDK</sequence>
<name>A0ABR9ZNL4_9FIRM</name>
<dbReference type="InterPro" id="IPR001539">
    <property type="entry name" value="Peptidase_U32"/>
</dbReference>
<keyword evidence="2" id="KW-1185">Reference proteome</keyword>
<organism evidence="1 2">
    <name type="scientific">Fusibacter ferrireducens</name>
    <dbReference type="NCBI Taxonomy" id="2785058"/>
    <lineage>
        <taxon>Bacteria</taxon>
        <taxon>Bacillati</taxon>
        <taxon>Bacillota</taxon>
        <taxon>Clostridia</taxon>
        <taxon>Eubacteriales</taxon>
        <taxon>Eubacteriales Family XII. Incertae Sedis</taxon>
        <taxon>Fusibacter</taxon>
    </lineage>
</organism>
<comment type="caution">
    <text evidence="1">The sequence shown here is derived from an EMBL/GenBank/DDBJ whole genome shotgun (WGS) entry which is preliminary data.</text>
</comment>
<reference evidence="1 2" key="1">
    <citation type="submission" date="2020-11" db="EMBL/GenBank/DDBJ databases">
        <title>Fusibacter basophilias sp. nov.</title>
        <authorList>
            <person name="Qiu D."/>
        </authorList>
    </citation>
    <scope>NUCLEOTIDE SEQUENCE [LARGE SCALE GENOMIC DNA]</scope>
    <source>
        <strain evidence="1 2">Q10-2</strain>
    </source>
</reference>
<evidence type="ECO:0000313" key="1">
    <source>
        <dbReference type="EMBL" id="MBF4691911.1"/>
    </source>
</evidence>
<dbReference type="PANTHER" id="PTHR30217:SF12">
    <property type="entry name" value="U32 FAMILY PEPTIDASE"/>
    <property type="match status" value="1"/>
</dbReference>
<dbReference type="Pfam" id="PF01136">
    <property type="entry name" value="Peptidase_U32"/>
    <property type="match status" value="2"/>
</dbReference>
<dbReference type="EMBL" id="JADKNH010000001">
    <property type="protein sequence ID" value="MBF4691911.1"/>
    <property type="molecule type" value="Genomic_DNA"/>
</dbReference>
<dbReference type="InterPro" id="IPR036822">
    <property type="entry name" value="CutC-like_dom_sf"/>
</dbReference>
<protein>
    <submittedName>
        <fullName evidence="1">U32 family peptidase</fullName>
    </submittedName>
</protein>
<dbReference type="RefSeq" id="WP_194700141.1">
    <property type="nucleotide sequence ID" value="NZ_JADKNH010000001.1"/>
</dbReference>
<evidence type="ECO:0000313" key="2">
    <source>
        <dbReference type="Proteomes" id="UP000614200"/>
    </source>
</evidence>
<accession>A0ABR9ZNL4</accession>
<dbReference type="InterPro" id="IPR051454">
    <property type="entry name" value="RNA/ubiquinone_mod_enzymes"/>
</dbReference>